<feature type="region of interest" description="Disordered" evidence="2">
    <location>
        <begin position="1"/>
        <end position="28"/>
    </location>
</feature>
<comment type="caution">
    <text evidence="4">The sequence shown here is derived from an EMBL/GenBank/DDBJ whole genome shotgun (WGS) entry which is preliminary data.</text>
</comment>
<feature type="domain" description="Heterokaryon incompatibility" evidence="3">
    <location>
        <begin position="85"/>
        <end position="225"/>
    </location>
</feature>
<evidence type="ECO:0000313" key="5">
    <source>
        <dbReference type="Proteomes" id="UP001310594"/>
    </source>
</evidence>
<feature type="compositionally biased region" description="Polar residues" evidence="2">
    <location>
        <begin position="19"/>
        <end position="28"/>
    </location>
</feature>
<name>A0AAN7W5J4_9PEZI</name>
<evidence type="ECO:0000256" key="1">
    <source>
        <dbReference type="SAM" id="Coils"/>
    </source>
</evidence>
<dbReference type="Proteomes" id="UP001310594">
    <property type="component" value="Unassembled WGS sequence"/>
</dbReference>
<organism evidence="4 5">
    <name type="scientific">Elasticomyces elasticus</name>
    <dbReference type="NCBI Taxonomy" id="574655"/>
    <lineage>
        <taxon>Eukaryota</taxon>
        <taxon>Fungi</taxon>
        <taxon>Dikarya</taxon>
        <taxon>Ascomycota</taxon>
        <taxon>Pezizomycotina</taxon>
        <taxon>Dothideomycetes</taxon>
        <taxon>Dothideomycetidae</taxon>
        <taxon>Mycosphaerellales</taxon>
        <taxon>Teratosphaeriaceae</taxon>
        <taxon>Elasticomyces</taxon>
    </lineage>
</organism>
<dbReference type="InterPro" id="IPR052895">
    <property type="entry name" value="HetReg/Transcr_Mod"/>
</dbReference>
<evidence type="ECO:0000256" key="2">
    <source>
        <dbReference type="SAM" id="MobiDB-lite"/>
    </source>
</evidence>
<dbReference type="AlphaFoldDB" id="A0AAN7W5J4"/>
<dbReference type="EMBL" id="JAVRQU010000010">
    <property type="protein sequence ID" value="KAK5697888.1"/>
    <property type="molecule type" value="Genomic_DNA"/>
</dbReference>
<dbReference type="Pfam" id="PF06985">
    <property type="entry name" value="HET"/>
    <property type="match status" value="1"/>
</dbReference>
<proteinExistence type="predicted"/>
<keyword evidence="1" id="KW-0175">Coiled coil</keyword>
<gene>
    <name evidence="4" type="ORF">LTR97_006847</name>
</gene>
<evidence type="ECO:0000259" key="3">
    <source>
        <dbReference type="Pfam" id="PF06985"/>
    </source>
</evidence>
<evidence type="ECO:0000313" key="4">
    <source>
        <dbReference type="EMBL" id="KAK5697888.1"/>
    </source>
</evidence>
<dbReference type="PANTHER" id="PTHR24148:SF73">
    <property type="entry name" value="HET DOMAIN PROTEIN (AFU_ORTHOLOGUE AFUA_8G01020)"/>
    <property type="match status" value="1"/>
</dbReference>
<feature type="coiled-coil region" evidence="1">
    <location>
        <begin position="569"/>
        <end position="596"/>
    </location>
</feature>
<accession>A0AAN7W5J4</accession>
<dbReference type="PANTHER" id="PTHR24148">
    <property type="entry name" value="ANKYRIN REPEAT DOMAIN-CONTAINING PROTEIN 39 HOMOLOG-RELATED"/>
    <property type="match status" value="1"/>
</dbReference>
<protein>
    <recommendedName>
        <fullName evidence="3">Heterokaryon incompatibility domain-containing protein</fullName>
    </recommendedName>
</protein>
<sequence length="694" mass="77420">MATSPDTAPLRPEARQQKPRQQTNVNRGSLNATVRASIGLRYRPLDQARFEIRLLKIERQIAGKKGTARLKCRLIYVSLIDPPHYIALSYCWGTRVASPGISIDGEDVAVTSSLLVAFRELRKRGVRLVWADAICINQADLYEKAAQIQLMGRIYARATGCVAWLGKTDVSSRSAFAMLDAADSLEANSTGSSRVQPDSVRDATFNSVRAILARPYWQRKWILQEVAKAKSVQLWCGPDQADLEHVLDVLLPSGGDAGGLRLTSKSRDLLQSLRLLRAQEQGASCGTPRKGLAWALVYTRRSRVTDARDAIYSLLGLTSDGIDMVPTPNYVESAADVFAMTSRTIMKQQNQVVLLLLARRNEVVSDGESTVTPLKLPSWVPNFAELPKVLPSWIVQAMERANGANKGSPITLHLTTGSPLRNLTVVGVVLSRVTQVEGMPSHQAERSTKLGWSHDDQDPYFSSGRAYGILHHLFETVVSCSMTPSFRFSKKHALVFAELTLASTLETGLAVSWFEGVKSMQVFDKTIEQWVAQYATELERSLENERGHEQSLPKRVRRAIISFAKPKDRLHSERQRAHEEQELSSLRAELERGLQTIADGNMRLVVTSEGKFMLAYTNVRPDDLVCLLQGCSLRVILRSTNLEGQYTYVGEVFGCCEYSSTGSKPDRQYSYPMPYDYVHRILVREDQVETFVLV</sequence>
<reference evidence="4" key="1">
    <citation type="submission" date="2023-08" db="EMBL/GenBank/DDBJ databases">
        <title>Black Yeasts Isolated from many extreme environments.</title>
        <authorList>
            <person name="Coleine C."/>
            <person name="Stajich J.E."/>
            <person name="Selbmann L."/>
        </authorList>
    </citation>
    <scope>NUCLEOTIDE SEQUENCE</scope>
    <source>
        <strain evidence="4">CCFEE 5810</strain>
    </source>
</reference>
<dbReference type="InterPro" id="IPR010730">
    <property type="entry name" value="HET"/>
</dbReference>